<gene>
    <name evidence="3" type="ORF">PQU98_05280</name>
</gene>
<dbReference type="EMBL" id="JAQQKV010000001">
    <property type="protein sequence ID" value="MDC7675529.1"/>
    <property type="molecule type" value="Genomic_DNA"/>
</dbReference>
<name>A0ABT5HH02_9CAUL</name>
<protein>
    <submittedName>
        <fullName evidence="3">DUF4880 domain-containing protein</fullName>
    </submittedName>
</protein>
<evidence type="ECO:0000313" key="3">
    <source>
        <dbReference type="EMBL" id="MDC7675529.1"/>
    </source>
</evidence>
<feature type="domain" description="FecR protein" evidence="1">
    <location>
        <begin position="96"/>
        <end position="181"/>
    </location>
</feature>
<sequence>MDELLEVAADWHARLESGAATREAFEAWRQADPRHAAAFARIHALSQSWARLKHTPSEGQAISLNRRQVMVAAGGGGVAALAVAGGYGWLRSNTATAETAAGERRLIRLQGGTSLHLNTRTSVSWQVSGGEPHLTLKRGEISVVVPRGSPSARLLVSESRVTVTEGTLNARMDEGEVVSIQMVRGRGEMATNGEGRVKLSGGQGVDLVPGGLQPHALSDHDAAVIDGWQKGELVFEGATLDQVVKEYNRYLDKPILITAPELGTLRIGGRFQAADPSQLFRSLELTHGIRHQRDPDGTLRLVKGTPAN</sequence>
<proteinExistence type="predicted"/>
<dbReference type="Pfam" id="PF16220">
    <property type="entry name" value="DUF4880"/>
    <property type="match status" value="1"/>
</dbReference>
<dbReference type="InterPro" id="IPR006860">
    <property type="entry name" value="FecR"/>
</dbReference>
<dbReference type="PANTHER" id="PTHR30273:SF2">
    <property type="entry name" value="PROTEIN FECR"/>
    <property type="match status" value="1"/>
</dbReference>
<dbReference type="Gene3D" id="2.60.120.1440">
    <property type="match status" value="1"/>
</dbReference>
<keyword evidence="4" id="KW-1185">Reference proteome</keyword>
<dbReference type="RefSeq" id="WP_272743846.1">
    <property type="nucleotide sequence ID" value="NZ_JAQQKV010000001.1"/>
</dbReference>
<feature type="domain" description="FecR N-terminal" evidence="2">
    <location>
        <begin position="8"/>
        <end position="45"/>
    </location>
</feature>
<evidence type="ECO:0000313" key="4">
    <source>
        <dbReference type="Proteomes" id="UP001218579"/>
    </source>
</evidence>
<dbReference type="Gene3D" id="3.55.50.30">
    <property type="match status" value="1"/>
</dbReference>
<dbReference type="Proteomes" id="UP001218579">
    <property type="component" value="Unassembled WGS sequence"/>
</dbReference>
<dbReference type="PANTHER" id="PTHR30273">
    <property type="entry name" value="PERIPLASMIC SIGNAL SENSOR AND SIGMA FACTOR ACTIVATOR FECR-RELATED"/>
    <property type="match status" value="1"/>
</dbReference>
<reference evidence="3 4" key="1">
    <citation type="submission" date="2023-01" db="EMBL/GenBank/DDBJ databases">
        <title>Novel species of the genus Asticcacaulis isolated from rivers.</title>
        <authorList>
            <person name="Lu H."/>
        </authorList>
    </citation>
    <scope>NUCLEOTIDE SEQUENCE [LARGE SCALE GENOMIC DNA]</scope>
    <source>
        <strain evidence="3 4">LKC15W</strain>
    </source>
</reference>
<evidence type="ECO:0000259" key="2">
    <source>
        <dbReference type="Pfam" id="PF16220"/>
    </source>
</evidence>
<evidence type="ECO:0000259" key="1">
    <source>
        <dbReference type="Pfam" id="PF04773"/>
    </source>
</evidence>
<organism evidence="3 4">
    <name type="scientific">Asticcacaulis machinosus</name>
    <dbReference type="NCBI Taxonomy" id="2984211"/>
    <lineage>
        <taxon>Bacteria</taxon>
        <taxon>Pseudomonadati</taxon>
        <taxon>Pseudomonadota</taxon>
        <taxon>Alphaproteobacteria</taxon>
        <taxon>Caulobacterales</taxon>
        <taxon>Caulobacteraceae</taxon>
        <taxon>Asticcacaulis</taxon>
    </lineage>
</organism>
<comment type="caution">
    <text evidence="3">The sequence shown here is derived from an EMBL/GenBank/DDBJ whole genome shotgun (WGS) entry which is preliminary data.</text>
</comment>
<dbReference type="PIRSF" id="PIRSF018266">
    <property type="entry name" value="FecR"/>
    <property type="match status" value="1"/>
</dbReference>
<dbReference type="InterPro" id="IPR012373">
    <property type="entry name" value="Ferrdict_sens_TM"/>
</dbReference>
<accession>A0ABT5HH02</accession>
<dbReference type="Pfam" id="PF04773">
    <property type="entry name" value="FecR"/>
    <property type="match status" value="1"/>
</dbReference>
<dbReference type="InterPro" id="IPR032623">
    <property type="entry name" value="FecR_N"/>
</dbReference>